<sequence length="73" mass="8307">MSDKHASPKPLSNVSYLSRYGSSYYVLHRETRRVYNHSTFSRPPPPPVTEVTGLQGSLNISRSKPIIERFTQS</sequence>
<reference evidence="1 2" key="1">
    <citation type="submission" date="2014-04" db="EMBL/GenBank/DDBJ databases">
        <title>Evolutionary Origins and Diversification of the Mycorrhizal Mutualists.</title>
        <authorList>
            <consortium name="DOE Joint Genome Institute"/>
            <consortium name="Mycorrhizal Genomics Consortium"/>
            <person name="Kohler A."/>
            <person name="Kuo A."/>
            <person name="Nagy L.G."/>
            <person name="Floudas D."/>
            <person name="Copeland A."/>
            <person name="Barry K.W."/>
            <person name="Cichocki N."/>
            <person name="Veneault-Fourrey C."/>
            <person name="LaButti K."/>
            <person name="Lindquist E.A."/>
            <person name="Lipzen A."/>
            <person name="Lundell T."/>
            <person name="Morin E."/>
            <person name="Murat C."/>
            <person name="Riley R."/>
            <person name="Ohm R."/>
            <person name="Sun H."/>
            <person name="Tunlid A."/>
            <person name="Henrissat B."/>
            <person name="Grigoriev I.V."/>
            <person name="Hibbett D.S."/>
            <person name="Martin F."/>
        </authorList>
    </citation>
    <scope>NUCLEOTIDE SEQUENCE [LARGE SCALE GENOMIC DNA]</scope>
    <source>
        <strain evidence="1 2">FD-317 M1</strain>
    </source>
</reference>
<dbReference type="EMBL" id="KN834885">
    <property type="protein sequence ID" value="KIK50777.1"/>
    <property type="molecule type" value="Genomic_DNA"/>
</dbReference>
<dbReference type="Proteomes" id="UP000053593">
    <property type="component" value="Unassembled WGS sequence"/>
</dbReference>
<dbReference type="HOGENOM" id="CLU_2705046_0_0_1"/>
<evidence type="ECO:0000313" key="1">
    <source>
        <dbReference type="EMBL" id="KIK50777.1"/>
    </source>
</evidence>
<evidence type="ECO:0000313" key="2">
    <source>
        <dbReference type="Proteomes" id="UP000053593"/>
    </source>
</evidence>
<keyword evidence="2" id="KW-1185">Reference proteome</keyword>
<gene>
    <name evidence="1" type="ORF">GYMLUDRAFT_51004</name>
</gene>
<accession>A0A0D0BZF8</accession>
<protein>
    <submittedName>
        <fullName evidence="1">Uncharacterized protein</fullName>
    </submittedName>
</protein>
<name>A0A0D0BZF8_9AGAR</name>
<organism evidence="1 2">
    <name type="scientific">Collybiopsis luxurians FD-317 M1</name>
    <dbReference type="NCBI Taxonomy" id="944289"/>
    <lineage>
        <taxon>Eukaryota</taxon>
        <taxon>Fungi</taxon>
        <taxon>Dikarya</taxon>
        <taxon>Basidiomycota</taxon>
        <taxon>Agaricomycotina</taxon>
        <taxon>Agaricomycetes</taxon>
        <taxon>Agaricomycetidae</taxon>
        <taxon>Agaricales</taxon>
        <taxon>Marasmiineae</taxon>
        <taxon>Omphalotaceae</taxon>
        <taxon>Collybiopsis</taxon>
        <taxon>Collybiopsis luxurians</taxon>
    </lineage>
</organism>
<dbReference type="AlphaFoldDB" id="A0A0D0BZF8"/>
<proteinExistence type="predicted"/>